<feature type="domain" description="CRISPR type III-associated protein" evidence="2">
    <location>
        <begin position="70"/>
        <end position="110"/>
    </location>
</feature>
<dbReference type="GeneID" id="61357025"/>
<evidence type="ECO:0000313" key="4">
    <source>
        <dbReference type="Proteomes" id="UP000016480"/>
    </source>
</evidence>
<dbReference type="InterPro" id="IPR052216">
    <property type="entry name" value="CRISPR_Csm3_endoribonuclease"/>
</dbReference>
<dbReference type="AlphaFoldDB" id="A0A8T0CAK2"/>
<sequence length="743" mass="84429">MAQVHAPYHFVPLSKWVYMPDWAHLVSHDVPFENGLSGTIDYTLVNQTPLCVGQEHVKQDNAPTGVKWTKDPQGNPIIPGSSIKGMLRSVLEIASFGKFGQVDNSHLSYRDVSSHSEYLDTVSKKSKVEAAWLRFDTDRQKWQLHLCQFAKVRHGLIQSQFGVALENEEPATVKYAKFPLTKEVFVTPYKKTIKGKDFYWADDLKEGKYKAHMVFCNHRVFDATRADPKDYDFSYCFYGEHRPVSVADSILEELVQKCFKSHDEKQVNYLQKHAHAEFGMPVFALLDKQGKTLKSLGLARMPRLMYQHDFHSLAQNWQKDALSEHVFDLAECMFGTLRDKGLSLKSRISFSDARLANKTKCEMSPVVTLGGPKPSFLATYVEQKEGSNEYIDYNAKYARLSGWKRYVAQPGFSSNYTGPKSADEEENTEVQSKLEFVAVGTQFRGRIVFHNLLPEELGALLWTIKFGKQADVHHQLGHGRSLGAGLVKIQDLTLNNAYAEQSASPEALINGFEQHMNARHPQQDTQSWTHSPQIQHLLAMANPTLHTQRNLRYIPYEQKAKDSQYRKIQNSKTSLPGLTVNDELLGRMESTQVSDTGSASFAKGRLCELVDKKTEASIWFKDKLFKSKRYERERDEVLESQREADRITQLQSSSGDRRGLDDVLALRETLKTVERHVRPSLNSKIFELLGQVVEGEMSLIAAQELIAIASDEDVSDYLSAGKKKIKDYQRKLKAAQQFVEQST</sequence>
<dbReference type="GO" id="GO:0051607">
    <property type="term" value="P:defense response to virus"/>
    <property type="evidence" value="ECO:0007669"/>
    <property type="project" value="UniProtKB-KW"/>
</dbReference>
<dbReference type="Proteomes" id="UP000016480">
    <property type="component" value="Unassembled WGS sequence"/>
</dbReference>
<dbReference type="Pfam" id="PF03787">
    <property type="entry name" value="RAMPs"/>
    <property type="match status" value="1"/>
</dbReference>
<dbReference type="PANTHER" id="PTHR35579">
    <property type="entry name" value="CRISPR SYSTEM CMS ENDORIBONUCLEASE CSM3"/>
    <property type="match status" value="1"/>
</dbReference>
<dbReference type="PANTHER" id="PTHR35579:SF3">
    <property type="entry name" value="CRISPR SYSTEM CMS ENDORIBONUCLEASE CSM3"/>
    <property type="match status" value="1"/>
</dbReference>
<accession>A0A8T0CAK2</accession>
<dbReference type="InterPro" id="IPR005537">
    <property type="entry name" value="RAMP_III_fam"/>
</dbReference>
<evidence type="ECO:0000256" key="1">
    <source>
        <dbReference type="ARBA" id="ARBA00023118"/>
    </source>
</evidence>
<organism evidence="3 4">
    <name type="scientific">Pseudoalteromonas rubra</name>
    <dbReference type="NCBI Taxonomy" id="43658"/>
    <lineage>
        <taxon>Bacteria</taxon>
        <taxon>Pseudomonadati</taxon>
        <taxon>Pseudomonadota</taxon>
        <taxon>Gammaproteobacteria</taxon>
        <taxon>Alteromonadales</taxon>
        <taxon>Pseudoalteromonadaceae</taxon>
        <taxon>Pseudoalteromonas</taxon>
    </lineage>
</organism>
<keyword evidence="1" id="KW-0051">Antiviral defense</keyword>
<dbReference type="RefSeq" id="WP_010382664.1">
    <property type="nucleotide sequence ID" value="NZ_AHCD03000028.1"/>
</dbReference>
<comment type="caution">
    <text evidence="3">The sequence shown here is derived from an EMBL/GenBank/DDBJ whole genome shotgun (WGS) entry which is preliminary data.</text>
</comment>
<evidence type="ECO:0000313" key="3">
    <source>
        <dbReference type="EMBL" id="KAF7787716.1"/>
    </source>
</evidence>
<gene>
    <name evidence="3" type="ORF">PRUB_a5215</name>
</gene>
<reference evidence="3 4" key="1">
    <citation type="journal article" date="2012" name="J. Bacteriol.">
        <title>Genome sequence of the cycloprodigiosin-producing bacterial strain Pseudoalteromonas rubra ATCC 29570(T).</title>
        <authorList>
            <person name="Xie B.B."/>
            <person name="Shu Y.L."/>
            <person name="Qin Q.L."/>
            <person name="Rong J.C."/>
            <person name="Zhang X.Y."/>
            <person name="Chen X.L."/>
            <person name="Zhou B.C."/>
            <person name="Zhang Y.Z."/>
        </authorList>
    </citation>
    <scope>NUCLEOTIDE SEQUENCE [LARGE SCALE GENOMIC DNA]</scope>
    <source>
        <strain evidence="3 4">DSM 6842</strain>
    </source>
</reference>
<dbReference type="InterPro" id="IPR023825">
    <property type="entry name" value="CRISPR-assoc_RAMP_BGP1436"/>
</dbReference>
<dbReference type="EMBL" id="AHCD03000028">
    <property type="protein sequence ID" value="KAF7787716.1"/>
    <property type="molecule type" value="Genomic_DNA"/>
</dbReference>
<dbReference type="NCBIfam" id="TIGR03986">
    <property type="entry name" value="TIGR03986 family CRISPR-associated RAMP protein"/>
    <property type="match status" value="1"/>
</dbReference>
<proteinExistence type="predicted"/>
<name>A0A8T0CAK2_9GAMM</name>
<protein>
    <recommendedName>
        <fullName evidence="2">CRISPR type III-associated protein domain-containing protein</fullName>
    </recommendedName>
</protein>
<evidence type="ECO:0000259" key="2">
    <source>
        <dbReference type="Pfam" id="PF03787"/>
    </source>
</evidence>